<dbReference type="InterPro" id="IPR036869">
    <property type="entry name" value="J_dom_sf"/>
</dbReference>
<protein>
    <submittedName>
        <fullName evidence="3">Heat shock protein DnaJ domain protein</fullName>
    </submittedName>
</protein>
<dbReference type="eggNOG" id="COG0484">
    <property type="taxonomic scope" value="Bacteria"/>
</dbReference>
<dbReference type="HOGENOM" id="CLU_017633_0_0_10"/>
<dbReference type="InterPro" id="IPR002939">
    <property type="entry name" value="DnaJ_C"/>
</dbReference>
<evidence type="ECO:0000256" key="1">
    <source>
        <dbReference type="ARBA" id="ARBA00023186"/>
    </source>
</evidence>
<dbReference type="OrthoDB" id="9779889at2"/>
<dbReference type="PANTHER" id="PTHR43096">
    <property type="entry name" value="DNAJ HOMOLOG 1, MITOCHONDRIAL-RELATED"/>
    <property type="match status" value="1"/>
</dbReference>
<dbReference type="PROSITE" id="PS50076">
    <property type="entry name" value="DNAJ_2"/>
    <property type="match status" value="1"/>
</dbReference>
<evidence type="ECO:0000313" key="4">
    <source>
        <dbReference type="Proteomes" id="UP000002221"/>
    </source>
</evidence>
<dbReference type="PANTHER" id="PTHR43096:SF52">
    <property type="entry name" value="DNAJ HOMOLOG 1, MITOCHONDRIAL-RELATED"/>
    <property type="match status" value="1"/>
</dbReference>
<dbReference type="GO" id="GO:0042026">
    <property type="term" value="P:protein refolding"/>
    <property type="evidence" value="ECO:0007669"/>
    <property type="project" value="TreeGrafter"/>
</dbReference>
<keyword evidence="4" id="KW-1185">Reference proteome</keyword>
<keyword evidence="1" id="KW-0143">Chaperone</keyword>
<dbReference type="RefSeq" id="WP_012844997.1">
    <property type="nucleotide sequence ID" value="NC_013501.1"/>
</dbReference>
<dbReference type="KEGG" id="rmr:Rmar_2511"/>
<dbReference type="Proteomes" id="UP000002221">
    <property type="component" value="Chromosome"/>
</dbReference>
<dbReference type="AlphaFoldDB" id="D0MFD1"/>
<dbReference type="InterPro" id="IPR018253">
    <property type="entry name" value="DnaJ_domain_CS"/>
</dbReference>
<feature type="domain" description="J" evidence="2">
    <location>
        <begin position="7"/>
        <end position="72"/>
    </location>
</feature>
<dbReference type="PROSITE" id="PS00636">
    <property type="entry name" value="DNAJ_1"/>
    <property type="match status" value="1"/>
</dbReference>
<dbReference type="Pfam" id="PF01556">
    <property type="entry name" value="DnaJ_C"/>
    <property type="match status" value="1"/>
</dbReference>
<dbReference type="FunFam" id="2.60.260.20:FF:000013">
    <property type="entry name" value="DnaJ subfamily B member 11"/>
    <property type="match status" value="1"/>
</dbReference>
<dbReference type="GO" id="GO:0051082">
    <property type="term" value="F:unfolded protein binding"/>
    <property type="evidence" value="ECO:0007669"/>
    <property type="project" value="InterPro"/>
</dbReference>
<dbReference type="Pfam" id="PF00226">
    <property type="entry name" value="DnaJ"/>
    <property type="match status" value="1"/>
</dbReference>
<dbReference type="GO" id="GO:0005737">
    <property type="term" value="C:cytoplasm"/>
    <property type="evidence" value="ECO:0007669"/>
    <property type="project" value="TreeGrafter"/>
</dbReference>
<organism evidence="3 4">
    <name type="scientific">Rhodothermus marinus (strain ATCC 43812 / DSM 4252 / R-10)</name>
    <name type="common">Rhodothermus obamensis</name>
    <dbReference type="NCBI Taxonomy" id="518766"/>
    <lineage>
        <taxon>Bacteria</taxon>
        <taxon>Pseudomonadati</taxon>
        <taxon>Rhodothermota</taxon>
        <taxon>Rhodothermia</taxon>
        <taxon>Rhodothermales</taxon>
        <taxon>Rhodothermaceae</taxon>
        <taxon>Rhodothermus</taxon>
    </lineage>
</organism>
<keyword evidence="3" id="KW-0346">Stress response</keyword>
<proteinExistence type="predicted"/>
<dbReference type="InterPro" id="IPR001623">
    <property type="entry name" value="DnaJ_domain"/>
</dbReference>
<dbReference type="Gene3D" id="2.60.260.20">
    <property type="entry name" value="Urease metallochaperone UreE, N-terminal domain"/>
    <property type="match status" value="2"/>
</dbReference>
<reference evidence="3 4" key="1">
    <citation type="journal article" date="2009" name="Stand. Genomic Sci.">
        <title>Complete genome sequence of Rhodothermus marinus type strain (R-10).</title>
        <authorList>
            <person name="Nolan M."/>
            <person name="Tindall B.J."/>
            <person name="Pomrenke H."/>
            <person name="Lapidus A."/>
            <person name="Copeland A."/>
            <person name="Glavina Del Rio T."/>
            <person name="Lucas S."/>
            <person name="Chen F."/>
            <person name="Tice H."/>
            <person name="Cheng J.F."/>
            <person name="Saunders E."/>
            <person name="Han C."/>
            <person name="Bruce D."/>
            <person name="Goodwin L."/>
            <person name="Chain P."/>
            <person name="Pitluck S."/>
            <person name="Ovchinikova G."/>
            <person name="Pati A."/>
            <person name="Ivanova N."/>
            <person name="Mavromatis K."/>
            <person name="Chen A."/>
            <person name="Palaniappan K."/>
            <person name="Land M."/>
            <person name="Hauser L."/>
            <person name="Chang Y.J."/>
            <person name="Jeffries C.D."/>
            <person name="Brettin T."/>
            <person name="Goker M."/>
            <person name="Bristow J."/>
            <person name="Eisen J.A."/>
            <person name="Markowitz V."/>
            <person name="Hugenholtz P."/>
            <person name="Kyrpides N.C."/>
            <person name="Klenk H.P."/>
            <person name="Detter J.C."/>
        </authorList>
    </citation>
    <scope>NUCLEOTIDE SEQUENCE [LARGE SCALE GENOMIC DNA]</scope>
    <source>
        <strain evidence="4">ATCC 43812 / DSM 4252 / R-10</strain>
    </source>
</reference>
<evidence type="ECO:0000259" key="2">
    <source>
        <dbReference type="PROSITE" id="PS50076"/>
    </source>
</evidence>
<dbReference type="SMART" id="SM00271">
    <property type="entry name" value="DnaJ"/>
    <property type="match status" value="1"/>
</dbReference>
<dbReference type="CDD" id="cd06257">
    <property type="entry name" value="DnaJ"/>
    <property type="match status" value="1"/>
</dbReference>
<accession>D0MFD1</accession>
<evidence type="ECO:0000313" key="3">
    <source>
        <dbReference type="EMBL" id="ACY49387.1"/>
    </source>
</evidence>
<sequence length="316" mass="35884">MAQAVKDYYEILGVPENATEEEIKKAYRKLAREWHPDRNPDKPNAEERFKEIQEAYSVLSDPEKRRQYDMMRKNPFGAFGGFGPGNGSRFYRTPEGTYVHFETSGNLEDLLDEEFGFGGLGDIFSRFFGGFGRTGTRHDPFARARRPRDVEVRVQLPFEQALRGGKTDITLPDGQKVRINIPKGVRPGFKIRLKDGGPTIAGVPQGNVYIIFEVEPHPRFRREGDDLYTTITINPLEAMLGTTREIVDAYGRRIKVRIPPGTQPGERLRIRGHGVETDTHTGDLYVEVQLEIPRNLSAEQQRILREAAEKAGLIRS</sequence>
<dbReference type="Gene3D" id="1.10.287.110">
    <property type="entry name" value="DnaJ domain"/>
    <property type="match status" value="1"/>
</dbReference>
<name>D0MFD1_RHOM4</name>
<gene>
    <name evidence="3" type="ordered locus">Rmar_2511</name>
</gene>
<dbReference type="PRINTS" id="PR00625">
    <property type="entry name" value="JDOMAIN"/>
</dbReference>
<dbReference type="EMBL" id="CP001807">
    <property type="protein sequence ID" value="ACY49387.1"/>
    <property type="molecule type" value="Genomic_DNA"/>
</dbReference>
<dbReference type="CDD" id="cd10747">
    <property type="entry name" value="DnaJ_C"/>
    <property type="match status" value="1"/>
</dbReference>
<dbReference type="SUPFAM" id="SSF49493">
    <property type="entry name" value="HSP40/DnaJ peptide-binding domain"/>
    <property type="match status" value="2"/>
</dbReference>
<dbReference type="SUPFAM" id="SSF46565">
    <property type="entry name" value="Chaperone J-domain"/>
    <property type="match status" value="1"/>
</dbReference>
<dbReference type="STRING" id="518766.Rmar_2511"/>
<dbReference type="InterPro" id="IPR008971">
    <property type="entry name" value="HSP40/DnaJ_pept-bd"/>
</dbReference>